<evidence type="ECO:0000256" key="5">
    <source>
        <dbReference type="ARBA" id="ARBA00022989"/>
    </source>
</evidence>
<feature type="transmembrane region" description="Helical" evidence="7">
    <location>
        <begin position="154"/>
        <end position="173"/>
    </location>
</feature>
<protein>
    <submittedName>
        <fullName evidence="10">Leader peptidase PppA</fullName>
    </submittedName>
</protein>
<comment type="subcellular location">
    <subcellularLocation>
        <location evidence="1">Cell membrane</location>
        <topology evidence="1">Multi-pass membrane protein</topology>
    </subcellularLocation>
</comment>
<evidence type="ECO:0000256" key="2">
    <source>
        <dbReference type="ARBA" id="ARBA00005801"/>
    </source>
</evidence>
<feature type="transmembrane region" description="Helical" evidence="7">
    <location>
        <begin position="71"/>
        <end position="91"/>
    </location>
</feature>
<keyword evidence="4 7" id="KW-0812">Transmembrane</keyword>
<keyword evidence="5 7" id="KW-1133">Transmembrane helix</keyword>
<dbReference type="GO" id="GO:0005886">
    <property type="term" value="C:plasma membrane"/>
    <property type="evidence" value="ECO:0007669"/>
    <property type="project" value="UniProtKB-SubCell"/>
</dbReference>
<dbReference type="InterPro" id="IPR050882">
    <property type="entry name" value="Prepilin_peptidase/N-MTase"/>
</dbReference>
<organism evidence="10">
    <name type="scientific">bioreactor metagenome</name>
    <dbReference type="NCBI Taxonomy" id="1076179"/>
    <lineage>
        <taxon>unclassified sequences</taxon>
        <taxon>metagenomes</taxon>
        <taxon>ecological metagenomes</taxon>
    </lineage>
</organism>
<keyword evidence="6 7" id="KW-0472">Membrane</keyword>
<accession>A0A645ARD3</accession>
<dbReference type="InterPro" id="IPR000045">
    <property type="entry name" value="Prepilin_IV_endopep_pep"/>
</dbReference>
<feature type="transmembrane region" description="Helical" evidence="7">
    <location>
        <begin position="97"/>
        <end position="117"/>
    </location>
</feature>
<dbReference type="Gene3D" id="1.20.120.1220">
    <property type="match status" value="1"/>
</dbReference>
<dbReference type="AlphaFoldDB" id="A0A645ARD3"/>
<dbReference type="PANTHER" id="PTHR30487:SF0">
    <property type="entry name" value="PREPILIN LEADER PEPTIDASE_N-METHYLTRANSFERASE-RELATED"/>
    <property type="match status" value="1"/>
</dbReference>
<evidence type="ECO:0000259" key="8">
    <source>
        <dbReference type="Pfam" id="PF01478"/>
    </source>
</evidence>
<dbReference type="PANTHER" id="PTHR30487">
    <property type="entry name" value="TYPE 4 PREPILIN-LIKE PROTEINS LEADER PEPTIDE-PROCESSING ENZYME"/>
    <property type="match status" value="1"/>
</dbReference>
<evidence type="ECO:0000313" key="10">
    <source>
        <dbReference type="EMBL" id="MPM55660.1"/>
    </source>
</evidence>
<dbReference type="GO" id="GO:0004190">
    <property type="term" value="F:aspartic-type endopeptidase activity"/>
    <property type="evidence" value="ECO:0007669"/>
    <property type="project" value="InterPro"/>
</dbReference>
<proteinExistence type="inferred from homology"/>
<keyword evidence="3" id="KW-1003">Cell membrane</keyword>
<feature type="transmembrane region" description="Helical" evidence="7">
    <location>
        <begin position="194"/>
        <end position="222"/>
    </location>
</feature>
<dbReference type="GO" id="GO:0006465">
    <property type="term" value="P:signal peptide processing"/>
    <property type="evidence" value="ECO:0007669"/>
    <property type="project" value="TreeGrafter"/>
</dbReference>
<evidence type="ECO:0000256" key="3">
    <source>
        <dbReference type="ARBA" id="ARBA00022475"/>
    </source>
</evidence>
<comment type="similarity">
    <text evidence="2">Belongs to the peptidase A24 family.</text>
</comment>
<evidence type="ECO:0000256" key="1">
    <source>
        <dbReference type="ARBA" id="ARBA00004651"/>
    </source>
</evidence>
<gene>
    <name evidence="10" type="primary">pppA_1</name>
    <name evidence="10" type="ORF">SDC9_102457</name>
</gene>
<dbReference type="InterPro" id="IPR010627">
    <property type="entry name" value="Prepilin_pept_A24_N"/>
</dbReference>
<evidence type="ECO:0000256" key="7">
    <source>
        <dbReference type="SAM" id="Phobius"/>
    </source>
</evidence>
<name>A0A645ARD3_9ZZZZ</name>
<evidence type="ECO:0000256" key="4">
    <source>
        <dbReference type="ARBA" id="ARBA00022692"/>
    </source>
</evidence>
<dbReference type="EMBL" id="VSSQ01015374">
    <property type="protein sequence ID" value="MPM55660.1"/>
    <property type="molecule type" value="Genomic_DNA"/>
</dbReference>
<dbReference type="Pfam" id="PF06750">
    <property type="entry name" value="A24_N_bact"/>
    <property type="match status" value="1"/>
</dbReference>
<sequence length="259" mass="28092">MICAAVFGCCLGSFLNVCIWRIPLGESIVFVPSHCPKCHHPIRWFDNVPIFGYLALRGRCRDCHAPISPRYILVEAGVGLLYTLLTLNAYYAGSALALTIFHTIVIAVAVPCMFIDVEHRKLPDKLTRFGMIAGVLWQGLFPVGGRVLTHPQGVLWGLAGMLAGLIGLGLFAWATGKLFRRRTMGAGDVKYAGFAGAAFGWPGLLLILCVGSILALAGYGVLRLMRKRPGDGTVAFGLYLGLAVLLWSFVRPWLAIYGV</sequence>
<feature type="transmembrane region" description="Helical" evidence="7">
    <location>
        <begin position="234"/>
        <end position="254"/>
    </location>
</feature>
<dbReference type="Pfam" id="PF01478">
    <property type="entry name" value="Peptidase_A24"/>
    <property type="match status" value="1"/>
</dbReference>
<evidence type="ECO:0000259" key="9">
    <source>
        <dbReference type="Pfam" id="PF06750"/>
    </source>
</evidence>
<feature type="domain" description="Prepilin type IV endopeptidase peptidase" evidence="8">
    <location>
        <begin position="104"/>
        <end position="217"/>
    </location>
</feature>
<comment type="caution">
    <text evidence="10">The sequence shown here is derived from an EMBL/GenBank/DDBJ whole genome shotgun (WGS) entry which is preliminary data.</text>
</comment>
<feature type="transmembrane region" description="Helical" evidence="7">
    <location>
        <begin position="129"/>
        <end position="148"/>
    </location>
</feature>
<feature type="domain" description="Prepilin peptidase A24 N-terminal" evidence="9">
    <location>
        <begin position="6"/>
        <end position="87"/>
    </location>
</feature>
<reference evidence="10" key="1">
    <citation type="submission" date="2019-08" db="EMBL/GenBank/DDBJ databases">
        <authorList>
            <person name="Kucharzyk K."/>
            <person name="Murdoch R.W."/>
            <person name="Higgins S."/>
            <person name="Loffler F."/>
        </authorList>
    </citation>
    <scope>NUCLEOTIDE SEQUENCE</scope>
</reference>
<evidence type="ECO:0000256" key="6">
    <source>
        <dbReference type="ARBA" id="ARBA00023136"/>
    </source>
</evidence>